<feature type="region of interest" description="Disordered" evidence="1">
    <location>
        <begin position="319"/>
        <end position="376"/>
    </location>
</feature>
<protein>
    <submittedName>
        <fullName evidence="2">Uncharacterized protein</fullName>
    </submittedName>
</protein>
<proteinExistence type="predicted"/>
<gene>
    <name evidence="2" type="ORF">CCMP2556_LOCUS7419</name>
</gene>
<feature type="compositionally biased region" description="Polar residues" evidence="1">
    <location>
        <begin position="147"/>
        <end position="164"/>
    </location>
</feature>
<accession>A0ABP0IR46</accession>
<evidence type="ECO:0000313" key="3">
    <source>
        <dbReference type="Proteomes" id="UP001642484"/>
    </source>
</evidence>
<feature type="region of interest" description="Disordered" evidence="1">
    <location>
        <begin position="96"/>
        <end position="179"/>
    </location>
</feature>
<reference evidence="2 3" key="1">
    <citation type="submission" date="2024-02" db="EMBL/GenBank/DDBJ databases">
        <authorList>
            <person name="Chen Y."/>
            <person name="Shah S."/>
            <person name="Dougan E. K."/>
            <person name="Thang M."/>
            <person name="Chan C."/>
        </authorList>
    </citation>
    <scope>NUCLEOTIDE SEQUENCE [LARGE SCALE GENOMIC DNA]</scope>
</reference>
<sequence length="376" mass="40603">MVATVKFVCDDGEIFRGQLEEPSFEAIVDLVTTCRPDVKGDVLREGPFGCAKYAMTYADEEGDLCILAPATFPDFLSLHQKTQSRMLKFTLKLPAKADGPANRSSTRSAPKMESRSGELSMNAKQDCEESRAKGKGKGGKGKHWKGTEQQDPASTQPKQDTSDAANGEHAGARGPKPCGPWRLKGLLRTLRMLKESGVLTAAKLPSFTVVWLPFLAKIAALQVEKINKMAKDGLDPCFQKMLEIIQEQAAKTPGLEHHAAVITQALSGDNDQRRLGEAVLELLKALDKLGLQAQSFAEAVASSLLPVLEEMITEWPMARKGKGQGKHKHCKGEPVSQCGPVDVPPIAPASQGHLPAKEESWSGKSGKCKGKGKLQV</sequence>
<keyword evidence="3" id="KW-1185">Reference proteome</keyword>
<dbReference type="Proteomes" id="UP001642484">
    <property type="component" value="Unassembled WGS sequence"/>
</dbReference>
<feature type="compositionally biased region" description="Basic residues" evidence="1">
    <location>
        <begin position="319"/>
        <end position="330"/>
    </location>
</feature>
<feature type="compositionally biased region" description="Basic residues" evidence="1">
    <location>
        <begin position="133"/>
        <end position="144"/>
    </location>
</feature>
<feature type="compositionally biased region" description="Basic residues" evidence="1">
    <location>
        <begin position="366"/>
        <end position="376"/>
    </location>
</feature>
<name>A0ABP0IR46_9DINO</name>
<organism evidence="2 3">
    <name type="scientific">Durusdinium trenchii</name>
    <dbReference type="NCBI Taxonomy" id="1381693"/>
    <lineage>
        <taxon>Eukaryota</taxon>
        <taxon>Sar</taxon>
        <taxon>Alveolata</taxon>
        <taxon>Dinophyceae</taxon>
        <taxon>Suessiales</taxon>
        <taxon>Symbiodiniaceae</taxon>
        <taxon>Durusdinium</taxon>
    </lineage>
</organism>
<evidence type="ECO:0000313" key="2">
    <source>
        <dbReference type="EMBL" id="CAK9003794.1"/>
    </source>
</evidence>
<dbReference type="EMBL" id="CAXAMN010003302">
    <property type="protein sequence ID" value="CAK9003794.1"/>
    <property type="molecule type" value="Genomic_DNA"/>
</dbReference>
<evidence type="ECO:0000256" key="1">
    <source>
        <dbReference type="SAM" id="MobiDB-lite"/>
    </source>
</evidence>
<comment type="caution">
    <text evidence="2">The sequence shown here is derived from an EMBL/GenBank/DDBJ whole genome shotgun (WGS) entry which is preliminary data.</text>
</comment>